<dbReference type="EMBL" id="KZ851910">
    <property type="protein sequence ID" value="RDH21482.1"/>
    <property type="molecule type" value="Genomic_DNA"/>
</dbReference>
<dbReference type="Proteomes" id="UP000253845">
    <property type="component" value="Unassembled WGS sequence"/>
</dbReference>
<organism evidence="1 2">
    <name type="scientific">Aspergillus niger ATCC 13496</name>
    <dbReference type="NCBI Taxonomy" id="1353008"/>
    <lineage>
        <taxon>Eukaryota</taxon>
        <taxon>Fungi</taxon>
        <taxon>Dikarya</taxon>
        <taxon>Ascomycota</taxon>
        <taxon>Pezizomycotina</taxon>
        <taxon>Eurotiomycetes</taxon>
        <taxon>Eurotiomycetidae</taxon>
        <taxon>Eurotiales</taxon>
        <taxon>Aspergillaceae</taxon>
        <taxon>Aspergillus</taxon>
        <taxon>Aspergillus subgen. Circumdati</taxon>
    </lineage>
</organism>
<gene>
    <name evidence="1" type="ORF">M747DRAFT_234727</name>
</gene>
<sequence length="386" mass="42818">MNDWLSLKNKRSCKPGDELGLIYPGSMPPSLRKSFLSTNALDLAGIGLMQPAWVDNGWHLESSISNGPSRLGGTKIDGLTRHFLIELGFELGPEPIAERPILATDILTVVDLQASSREISIPVPCMTEAYGLGWANSLQAQTRGPWAAIRASAHGGLKHHQSQCPFLAVHSDSKMPINSRYVGTGHAIPHPASPGPALQSVPGIALAVTLKERRDEFYGHRNEERRNGMQLFLSFREVPRSLVLFELVVSVNSASEKEVCSIGPFRLGLRPRPWLKMLTGTTLNLRQIMNPFDRPQVFHVGRKWQPPIKTATCSNCSDGFPNDWQTQRIHRYAITLTDPDRSMSDKSILVLSLKLHRISIKATSVEGGIVVAWWARDNSQSQWEVD</sequence>
<dbReference type="AlphaFoldDB" id="A0A370C705"/>
<dbReference type="VEuPathDB" id="FungiDB:M747DRAFT_234727"/>
<accession>A0A370C705</accession>
<evidence type="ECO:0000313" key="2">
    <source>
        <dbReference type="Proteomes" id="UP000253845"/>
    </source>
</evidence>
<proteinExistence type="predicted"/>
<protein>
    <submittedName>
        <fullName evidence="1">Uncharacterized protein</fullName>
    </submittedName>
</protein>
<evidence type="ECO:0000313" key="1">
    <source>
        <dbReference type="EMBL" id="RDH21482.1"/>
    </source>
</evidence>
<name>A0A370C705_ASPNG</name>
<reference evidence="1 2" key="1">
    <citation type="submission" date="2018-07" db="EMBL/GenBank/DDBJ databases">
        <title>Section-level genome sequencing of Aspergillus section Nigri to investigate inter- and intra-species variation.</title>
        <authorList>
            <consortium name="DOE Joint Genome Institute"/>
            <person name="Vesth T.C."/>
            <person name="Nybo J.L."/>
            <person name="Theobald S."/>
            <person name="Frisvad J.C."/>
            <person name="Larsen T.O."/>
            <person name="Nielsen K.F."/>
            <person name="Hoof J.B."/>
            <person name="Brandl J."/>
            <person name="Salamov A."/>
            <person name="Riley R."/>
            <person name="Gladden J.M."/>
            <person name="Phatale P."/>
            <person name="Nielsen M.T."/>
            <person name="Lyhne E.K."/>
            <person name="Kogle M.E."/>
            <person name="Strasser K."/>
            <person name="McDonnell E."/>
            <person name="Barry K."/>
            <person name="Clum A."/>
            <person name="Chen C."/>
            <person name="Nolan M."/>
            <person name="Sandor L."/>
            <person name="Kuo A."/>
            <person name="Lipzen A."/>
            <person name="Hainaut M."/>
            <person name="Drula E."/>
            <person name="Tsang A."/>
            <person name="Magnuson J.K."/>
            <person name="Henrissat B."/>
            <person name="Wiebenga A."/>
            <person name="Simmons B.A."/>
            <person name="Makela M.R."/>
            <person name="De vries R.P."/>
            <person name="Grigoriev I.V."/>
            <person name="Mortensen U.H."/>
            <person name="Baker S.E."/>
            <person name="Andersen M.R."/>
        </authorList>
    </citation>
    <scope>NUCLEOTIDE SEQUENCE [LARGE SCALE GENOMIC DNA]</scope>
    <source>
        <strain evidence="1 2">ATCC 13496</strain>
    </source>
</reference>